<sequence length="268" mass="27487">MTSKAQREREQARKRQLKWEQRQSARTARRRRAWSVGGAVAGLVVIGGLVVWAVQDDEPEPSAATTPPASATTQPDDAAQSATPLPSRPAPAAGEYTLPDPSVAEGREWTGTISTSAGDVGVSLDGAAAPKAVASFVTLAQDGYFDGTGCHRLTTSGIYVLQCGDPTATGTGGPGYTFGPIENAPADGVYPTGTIAMARASAPDSMGSQFFLVYEDTQLPTDGGGYTVFGTITSGLENIQAVADAGTVNGSGDGVPLIPVTIEGVEVQ</sequence>
<dbReference type="AlphaFoldDB" id="A0A2M9CQJ8"/>
<dbReference type="EMBL" id="PGFE01000002">
    <property type="protein sequence ID" value="PJJ74167.1"/>
    <property type="molecule type" value="Genomic_DNA"/>
</dbReference>
<evidence type="ECO:0000256" key="2">
    <source>
        <dbReference type="SAM" id="MobiDB-lite"/>
    </source>
</evidence>
<comment type="caution">
    <text evidence="5">The sequence shown here is derived from an EMBL/GenBank/DDBJ whole genome shotgun (WGS) entry which is preliminary data.</text>
</comment>
<evidence type="ECO:0000256" key="1">
    <source>
        <dbReference type="ARBA" id="ARBA00002388"/>
    </source>
</evidence>
<evidence type="ECO:0000313" key="5">
    <source>
        <dbReference type="EMBL" id="PJJ74167.1"/>
    </source>
</evidence>
<evidence type="ECO:0000259" key="4">
    <source>
        <dbReference type="PROSITE" id="PS50072"/>
    </source>
</evidence>
<dbReference type="RefSeq" id="WP_100422809.1">
    <property type="nucleotide sequence ID" value="NZ_BOOX01000006.1"/>
</dbReference>
<dbReference type="OrthoDB" id="5507614at2"/>
<dbReference type="PANTHER" id="PTHR45625:SF3">
    <property type="entry name" value="PEPTIDYL-PROLYL CIS-TRANS ISOMERASE B-RELATED"/>
    <property type="match status" value="1"/>
</dbReference>
<keyword evidence="3" id="KW-0812">Transmembrane</keyword>
<dbReference type="PANTHER" id="PTHR45625">
    <property type="entry name" value="PEPTIDYL-PROLYL CIS-TRANS ISOMERASE-RELATED"/>
    <property type="match status" value="1"/>
</dbReference>
<dbReference type="InterPro" id="IPR029000">
    <property type="entry name" value="Cyclophilin-like_dom_sf"/>
</dbReference>
<dbReference type="Proteomes" id="UP000231693">
    <property type="component" value="Unassembled WGS sequence"/>
</dbReference>
<protein>
    <submittedName>
        <fullName evidence="5">Peptidyl-prolyl cis-trans isomerase B (Cyclophilin B)</fullName>
    </submittedName>
</protein>
<dbReference type="PROSITE" id="PS50072">
    <property type="entry name" value="CSA_PPIASE_2"/>
    <property type="match status" value="1"/>
</dbReference>
<feature type="compositionally biased region" description="Low complexity" evidence="2">
    <location>
        <begin position="61"/>
        <end position="80"/>
    </location>
</feature>
<accession>A0A2M9CQJ8</accession>
<gene>
    <name evidence="5" type="ORF">CLV28_1661</name>
</gene>
<keyword evidence="5" id="KW-0413">Isomerase</keyword>
<dbReference type="InterPro" id="IPR044666">
    <property type="entry name" value="Cyclophilin_A-like"/>
</dbReference>
<comment type="function">
    <text evidence="1">PPIases accelerate the folding of proteins. It catalyzes the cis-trans isomerization of proline imidic peptide bonds in oligopeptides.</text>
</comment>
<dbReference type="Pfam" id="PF00160">
    <property type="entry name" value="Pro_isomerase"/>
    <property type="match status" value="1"/>
</dbReference>
<evidence type="ECO:0000313" key="6">
    <source>
        <dbReference type="Proteomes" id="UP000231693"/>
    </source>
</evidence>
<feature type="region of interest" description="Disordered" evidence="2">
    <location>
        <begin position="1"/>
        <end position="32"/>
    </location>
</feature>
<feature type="region of interest" description="Disordered" evidence="2">
    <location>
        <begin position="58"/>
        <end position="106"/>
    </location>
</feature>
<keyword evidence="3" id="KW-0472">Membrane</keyword>
<keyword evidence="6" id="KW-1185">Reference proteome</keyword>
<dbReference type="InterPro" id="IPR002130">
    <property type="entry name" value="Cyclophilin-type_PPIase_dom"/>
</dbReference>
<evidence type="ECO:0000256" key="3">
    <source>
        <dbReference type="SAM" id="Phobius"/>
    </source>
</evidence>
<dbReference type="GO" id="GO:0003755">
    <property type="term" value="F:peptidyl-prolyl cis-trans isomerase activity"/>
    <property type="evidence" value="ECO:0007669"/>
    <property type="project" value="InterPro"/>
</dbReference>
<feature type="domain" description="PPIase cyclophilin-type" evidence="4">
    <location>
        <begin position="114"/>
        <end position="267"/>
    </location>
</feature>
<dbReference type="SUPFAM" id="SSF50891">
    <property type="entry name" value="Cyclophilin-like"/>
    <property type="match status" value="1"/>
</dbReference>
<feature type="transmembrane region" description="Helical" evidence="3">
    <location>
        <begin position="33"/>
        <end position="54"/>
    </location>
</feature>
<name>A0A2M9CQJ8_9CELL</name>
<reference evidence="5 6" key="1">
    <citation type="submission" date="2017-11" db="EMBL/GenBank/DDBJ databases">
        <title>Genomic Encyclopedia of Archaeal and Bacterial Type Strains, Phase II (KMG-II): From Individual Species to Whole Genera.</title>
        <authorList>
            <person name="Goeker M."/>
        </authorList>
    </citation>
    <scope>NUCLEOTIDE SEQUENCE [LARGE SCALE GENOMIC DNA]</scope>
    <source>
        <strain evidence="5 6">DSM 25478</strain>
    </source>
</reference>
<feature type="compositionally biased region" description="Basic and acidic residues" evidence="2">
    <location>
        <begin position="1"/>
        <end position="23"/>
    </location>
</feature>
<keyword evidence="3" id="KW-1133">Transmembrane helix</keyword>
<dbReference type="Gene3D" id="2.40.100.10">
    <property type="entry name" value="Cyclophilin-like"/>
    <property type="match status" value="1"/>
</dbReference>
<organism evidence="5 6">
    <name type="scientific">Sediminihabitans luteus</name>
    <dbReference type="NCBI Taxonomy" id="1138585"/>
    <lineage>
        <taxon>Bacteria</taxon>
        <taxon>Bacillati</taxon>
        <taxon>Actinomycetota</taxon>
        <taxon>Actinomycetes</taxon>
        <taxon>Micrococcales</taxon>
        <taxon>Cellulomonadaceae</taxon>
        <taxon>Sediminihabitans</taxon>
    </lineage>
</organism>
<proteinExistence type="predicted"/>